<evidence type="ECO:0000313" key="2">
    <source>
        <dbReference type="Proteomes" id="UP000314294"/>
    </source>
</evidence>
<comment type="caution">
    <text evidence="1">The sequence shown here is derived from an EMBL/GenBank/DDBJ whole genome shotgun (WGS) entry which is preliminary data.</text>
</comment>
<sequence length="107" mass="12047">MDSLLRCWWDSARHSTSLKRVLRAMEGWAGSSVMFNSGVDDLLFLFENGGFFRLIWDFDNLGESSAIQGIDHWPFTCSNSCTCSPTHFPRRSLTSHWLVNASCGGIP</sequence>
<proteinExistence type="predicted"/>
<accession>A0A4Z2GP13</accession>
<reference evidence="1 2" key="1">
    <citation type="submission" date="2019-03" db="EMBL/GenBank/DDBJ databases">
        <title>First draft genome of Liparis tanakae, snailfish: a comprehensive survey of snailfish specific genes.</title>
        <authorList>
            <person name="Kim W."/>
            <person name="Song I."/>
            <person name="Jeong J.-H."/>
            <person name="Kim D."/>
            <person name="Kim S."/>
            <person name="Ryu S."/>
            <person name="Song J.Y."/>
            <person name="Lee S.K."/>
        </authorList>
    </citation>
    <scope>NUCLEOTIDE SEQUENCE [LARGE SCALE GENOMIC DNA]</scope>
    <source>
        <tissue evidence="1">Muscle</tissue>
    </source>
</reference>
<keyword evidence="2" id="KW-1185">Reference proteome</keyword>
<dbReference type="EMBL" id="SRLO01000481">
    <property type="protein sequence ID" value="TNN54553.1"/>
    <property type="molecule type" value="Genomic_DNA"/>
</dbReference>
<dbReference type="Proteomes" id="UP000314294">
    <property type="component" value="Unassembled WGS sequence"/>
</dbReference>
<gene>
    <name evidence="1" type="ORF">EYF80_035256</name>
</gene>
<organism evidence="1 2">
    <name type="scientific">Liparis tanakae</name>
    <name type="common">Tanaka's snailfish</name>
    <dbReference type="NCBI Taxonomy" id="230148"/>
    <lineage>
        <taxon>Eukaryota</taxon>
        <taxon>Metazoa</taxon>
        <taxon>Chordata</taxon>
        <taxon>Craniata</taxon>
        <taxon>Vertebrata</taxon>
        <taxon>Euteleostomi</taxon>
        <taxon>Actinopterygii</taxon>
        <taxon>Neopterygii</taxon>
        <taxon>Teleostei</taxon>
        <taxon>Neoteleostei</taxon>
        <taxon>Acanthomorphata</taxon>
        <taxon>Eupercaria</taxon>
        <taxon>Perciformes</taxon>
        <taxon>Cottioidei</taxon>
        <taxon>Cottales</taxon>
        <taxon>Liparidae</taxon>
        <taxon>Liparis</taxon>
    </lineage>
</organism>
<dbReference type="AlphaFoldDB" id="A0A4Z2GP13"/>
<protein>
    <submittedName>
        <fullName evidence="1">Uncharacterized protein</fullName>
    </submittedName>
</protein>
<evidence type="ECO:0000313" key="1">
    <source>
        <dbReference type="EMBL" id="TNN54553.1"/>
    </source>
</evidence>
<name>A0A4Z2GP13_9TELE</name>